<dbReference type="RefSeq" id="WP_169365308.1">
    <property type="nucleotide sequence ID" value="NZ_JAAVJL010000003.1"/>
</dbReference>
<dbReference type="Proteomes" id="UP000738376">
    <property type="component" value="Unassembled WGS sequence"/>
</dbReference>
<evidence type="ECO:0000313" key="2">
    <source>
        <dbReference type="Proteomes" id="UP000738376"/>
    </source>
</evidence>
<protein>
    <submittedName>
        <fullName evidence="1">Uncharacterized protein</fullName>
    </submittedName>
</protein>
<reference evidence="1 2" key="1">
    <citation type="submission" date="2020-03" db="EMBL/GenBank/DDBJ databases">
        <title>Draft Genome Sequence of 2-Methylisoborneol Producing Pseudanabaena yagii Strain GIHE-NHR1 Isolated from North Han River in South Korea.</title>
        <authorList>
            <person name="Jeong J."/>
        </authorList>
    </citation>
    <scope>NUCLEOTIDE SEQUENCE [LARGE SCALE GENOMIC DNA]</scope>
    <source>
        <strain evidence="1 2">GIHE-NHR1</strain>
    </source>
</reference>
<keyword evidence="2" id="KW-1185">Reference proteome</keyword>
<comment type="caution">
    <text evidence="1">The sequence shown here is derived from an EMBL/GenBank/DDBJ whole genome shotgun (WGS) entry which is preliminary data.</text>
</comment>
<proteinExistence type="predicted"/>
<sequence>MTPKQAKKLQEHVQEIAKILYANTELEALKTFSGIEQAVREQMQQHVMPEVGIFLSQQVQEQQKDENVSSKASLER</sequence>
<evidence type="ECO:0000313" key="1">
    <source>
        <dbReference type="EMBL" id="NMF60340.1"/>
    </source>
</evidence>
<gene>
    <name evidence="1" type="ORF">HC246_20485</name>
</gene>
<organism evidence="1 2">
    <name type="scientific">Pseudanabaena yagii GIHE-NHR1</name>
    <dbReference type="NCBI Taxonomy" id="2722753"/>
    <lineage>
        <taxon>Bacteria</taxon>
        <taxon>Bacillati</taxon>
        <taxon>Cyanobacteriota</taxon>
        <taxon>Cyanophyceae</taxon>
        <taxon>Pseudanabaenales</taxon>
        <taxon>Pseudanabaenaceae</taxon>
        <taxon>Pseudanabaena</taxon>
        <taxon>Pseudanabaena yagii</taxon>
    </lineage>
</organism>
<accession>A0ABX1LXT7</accession>
<dbReference type="EMBL" id="JAAVJL010000003">
    <property type="protein sequence ID" value="NMF60340.1"/>
    <property type="molecule type" value="Genomic_DNA"/>
</dbReference>
<name>A0ABX1LXT7_9CYAN</name>